<evidence type="ECO:0000313" key="2">
    <source>
        <dbReference type="Proteomes" id="UP001162992"/>
    </source>
</evidence>
<protein>
    <submittedName>
        <fullName evidence="1">Uncharacterized protein</fullName>
    </submittedName>
</protein>
<name>A0ACC2CSC2_DIPCM</name>
<organism evidence="1 2">
    <name type="scientific">Diphasiastrum complanatum</name>
    <name type="common">Issler's clubmoss</name>
    <name type="synonym">Lycopodium complanatum</name>
    <dbReference type="NCBI Taxonomy" id="34168"/>
    <lineage>
        <taxon>Eukaryota</taxon>
        <taxon>Viridiplantae</taxon>
        <taxon>Streptophyta</taxon>
        <taxon>Embryophyta</taxon>
        <taxon>Tracheophyta</taxon>
        <taxon>Lycopodiopsida</taxon>
        <taxon>Lycopodiales</taxon>
        <taxon>Lycopodiaceae</taxon>
        <taxon>Lycopodioideae</taxon>
        <taxon>Diphasiastrum</taxon>
    </lineage>
</organism>
<dbReference type="Proteomes" id="UP001162992">
    <property type="component" value="Chromosome 9"/>
</dbReference>
<proteinExistence type="predicted"/>
<comment type="caution">
    <text evidence="1">The sequence shown here is derived from an EMBL/GenBank/DDBJ whole genome shotgun (WGS) entry which is preliminary data.</text>
</comment>
<keyword evidence="2" id="KW-1185">Reference proteome</keyword>
<evidence type="ECO:0000313" key="1">
    <source>
        <dbReference type="EMBL" id="KAJ7544749.1"/>
    </source>
</evidence>
<gene>
    <name evidence="1" type="ORF">O6H91_09G091500</name>
</gene>
<dbReference type="EMBL" id="CM055100">
    <property type="protein sequence ID" value="KAJ7544749.1"/>
    <property type="molecule type" value="Genomic_DNA"/>
</dbReference>
<reference evidence="2" key="1">
    <citation type="journal article" date="2024" name="Proc. Natl. Acad. Sci. U.S.A.">
        <title>Extraordinary preservation of gene collinearity over three hundred million years revealed in homosporous lycophytes.</title>
        <authorList>
            <person name="Li C."/>
            <person name="Wickell D."/>
            <person name="Kuo L.Y."/>
            <person name="Chen X."/>
            <person name="Nie B."/>
            <person name="Liao X."/>
            <person name="Peng D."/>
            <person name="Ji J."/>
            <person name="Jenkins J."/>
            <person name="Williams M."/>
            <person name="Shu S."/>
            <person name="Plott C."/>
            <person name="Barry K."/>
            <person name="Rajasekar S."/>
            <person name="Grimwood J."/>
            <person name="Han X."/>
            <person name="Sun S."/>
            <person name="Hou Z."/>
            <person name="He W."/>
            <person name="Dai G."/>
            <person name="Sun C."/>
            <person name="Schmutz J."/>
            <person name="Leebens-Mack J.H."/>
            <person name="Li F.W."/>
            <person name="Wang L."/>
        </authorList>
    </citation>
    <scope>NUCLEOTIDE SEQUENCE [LARGE SCALE GENOMIC DNA]</scope>
    <source>
        <strain evidence="2">cv. PW_Plant_1</strain>
    </source>
</reference>
<accession>A0ACC2CSC2</accession>
<sequence>MERRSRQACLVLLPIILYLLFAIAVSKVGATITDCTSLSSSQKLAAGSQLQRQNGASGGSIKGIEGGFPGLRGGGGMCGGSPGGACVG</sequence>